<reference evidence="2 3" key="1">
    <citation type="submission" date="2016-11" db="EMBL/GenBank/DDBJ databases">
        <authorList>
            <person name="Jaros S."/>
            <person name="Januszkiewicz K."/>
            <person name="Wedrychowicz H."/>
        </authorList>
    </citation>
    <scope>NUCLEOTIDE SEQUENCE [LARGE SCALE GENOMIC DNA]</scope>
    <source>
        <strain evidence="2 3">GAS138</strain>
    </source>
</reference>
<organism evidence="2 3">
    <name type="scientific">Bradyrhizobium erythrophlei</name>
    <dbReference type="NCBI Taxonomy" id="1437360"/>
    <lineage>
        <taxon>Bacteria</taxon>
        <taxon>Pseudomonadati</taxon>
        <taxon>Pseudomonadota</taxon>
        <taxon>Alphaproteobacteria</taxon>
        <taxon>Hyphomicrobiales</taxon>
        <taxon>Nitrobacteraceae</taxon>
        <taxon>Bradyrhizobium</taxon>
    </lineage>
</organism>
<dbReference type="PANTHER" id="PTHR47914">
    <property type="entry name" value="ALPHA/BETA-HYDROLASES SUPERFAMILY PROTEIN"/>
    <property type="match status" value="1"/>
</dbReference>
<evidence type="ECO:0000313" key="2">
    <source>
        <dbReference type="EMBL" id="SHG18702.1"/>
    </source>
</evidence>
<dbReference type="InterPro" id="IPR029058">
    <property type="entry name" value="AB_hydrolase_fold"/>
</dbReference>
<protein>
    <submittedName>
        <fullName evidence="2">Pimeloyl-ACP methyl ester carboxylesterase</fullName>
    </submittedName>
</protein>
<dbReference type="Pfam" id="PF12697">
    <property type="entry name" value="Abhydrolase_6"/>
    <property type="match status" value="1"/>
</dbReference>
<feature type="domain" description="AB hydrolase-1" evidence="1">
    <location>
        <begin position="28"/>
        <end position="234"/>
    </location>
</feature>
<dbReference type="AlphaFoldDB" id="A0A1M5HS76"/>
<dbReference type="EMBL" id="LT670817">
    <property type="protein sequence ID" value="SHG18702.1"/>
    <property type="molecule type" value="Genomic_DNA"/>
</dbReference>
<name>A0A1M5HS76_9BRAD</name>
<dbReference type="OrthoDB" id="6181537at2"/>
<dbReference type="PANTHER" id="PTHR47914:SF1">
    <property type="entry name" value="ALPHA_BETA-HYDROLASES SUPERFAMILY PROTEIN"/>
    <property type="match status" value="1"/>
</dbReference>
<dbReference type="RefSeq" id="WP_079599948.1">
    <property type="nucleotide sequence ID" value="NZ_LT670817.1"/>
</dbReference>
<gene>
    <name evidence="2" type="ORF">SAMN05443248_0609</name>
</gene>
<accession>A0A1M5HS76</accession>
<dbReference type="SUPFAM" id="SSF53474">
    <property type="entry name" value="alpha/beta-Hydrolases"/>
    <property type="match status" value="1"/>
</dbReference>
<evidence type="ECO:0000259" key="1">
    <source>
        <dbReference type="Pfam" id="PF12697"/>
    </source>
</evidence>
<dbReference type="Proteomes" id="UP000189796">
    <property type="component" value="Chromosome I"/>
</dbReference>
<sequence>MHSAQLTWTWRGNTIDLGFDTSGQGPTVLLLPALSSISTRREMWPLQQRLSSHYRTISIDWPGFGDQARPAIDWTPAAYAAFLEYIFEAVAPCPHAVIAAGHAATYALAHVCTRPGSFGRLVLLAPTWRGPLPTMMNGRRPFFKRLCKLVDLPVLGFLLYKLNVNRVVVRFMAAGHVYADPAWLSDERQREKLAVARARGSRFVSIRFVTGELDPVETREQFLALARQAAIQMLMIHGDQTPPRSRAEMEALATIDGVRSVCITRGKLSVYEEFAAQVALVIAPFLACDP</sequence>
<proteinExistence type="predicted"/>
<dbReference type="InterPro" id="IPR000073">
    <property type="entry name" value="AB_hydrolase_1"/>
</dbReference>
<evidence type="ECO:0000313" key="3">
    <source>
        <dbReference type="Proteomes" id="UP000189796"/>
    </source>
</evidence>
<dbReference type="Gene3D" id="3.40.50.1820">
    <property type="entry name" value="alpha/beta hydrolase"/>
    <property type="match status" value="1"/>
</dbReference>